<dbReference type="GO" id="GO:0005886">
    <property type="term" value="C:plasma membrane"/>
    <property type="evidence" value="ECO:0007669"/>
    <property type="project" value="UniProtKB-SubCell"/>
</dbReference>
<comment type="similarity">
    <text evidence="7">Belongs to the ThrE exporter (TC 2.A.79) family.</text>
</comment>
<evidence type="ECO:0000256" key="7">
    <source>
        <dbReference type="ARBA" id="ARBA00034125"/>
    </source>
</evidence>
<dbReference type="PANTHER" id="PTHR34390">
    <property type="entry name" value="UPF0442 PROTEIN YJJB-RELATED"/>
    <property type="match status" value="1"/>
</dbReference>
<evidence type="ECO:0000256" key="3">
    <source>
        <dbReference type="ARBA" id="ARBA00022519"/>
    </source>
</evidence>
<feature type="transmembrane region" description="Helical" evidence="8">
    <location>
        <begin position="76"/>
        <end position="96"/>
    </location>
</feature>
<name>A0A644WUZ9_9ZZZZ</name>
<evidence type="ECO:0000256" key="5">
    <source>
        <dbReference type="ARBA" id="ARBA00022989"/>
    </source>
</evidence>
<proteinExistence type="inferred from homology"/>
<dbReference type="AlphaFoldDB" id="A0A644WUZ9"/>
<sequence>MMVQSLFAFFSTLGFGILFNIKGKKLFYAALGGGLSWYISIFCENLGLTTTSSFFISSIIFSIYSEILARILKTPVTTLIICALIPLVPGGGMYYTMYEAINGNIIKSLELGLNTLANAGSLSLGVIFVSTVTRLLMSARKKKEFKELEKRAKRKFAK</sequence>
<evidence type="ECO:0000256" key="4">
    <source>
        <dbReference type="ARBA" id="ARBA00022692"/>
    </source>
</evidence>
<comment type="caution">
    <text evidence="10">The sequence shown here is derived from an EMBL/GenBank/DDBJ whole genome shotgun (WGS) entry which is preliminary data.</text>
</comment>
<dbReference type="InterPro" id="IPR050539">
    <property type="entry name" value="ThrE_Dicarb/AminoAcid_Exp"/>
</dbReference>
<evidence type="ECO:0000256" key="1">
    <source>
        <dbReference type="ARBA" id="ARBA00004651"/>
    </source>
</evidence>
<feature type="transmembrane region" description="Helical" evidence="8">
    <location>
        <begin position="116"/>
        <end position="137"/>
    </location>
</feature>
<reference evidence="10" key="1">
    <citation type="submission" date="2019-08" db="EMBL/GenBank/DDBJ databases">
        <authorList>
            <person name="Kucharzyk K."/>
            <person name="Murdoch R.W."/>
            <person name="Higgins S."/>
            <person name="Loffler F."/>
        </authorList>
    </citation>
    <scope>NUCLEOTIDE SEQUENCE</scope>
</reference>
<keyword evidence="4 8" id="KW-0812">Transmembrane</keyword>
<accession>A0A644WUZ9</accession>
<evidence type="ECO:0000313" key="10">
    <source>
        <dbReference type="EMBL" id="MPM07700.1"/>
    </source>
</evidence>
<gene>
    <name evidence="10" type="ORF">SDC9_54007</name>
</gene>
<keyword evidence="3" id="KW-0997">Cell inner membrane</keyword>
<feature type="transmembrane region" description="Helical" evidence="8">
    <location>
        <begin position="39"/>
        <end position="64"/>
    </location>
</feature>
<dbReference type="Pfam" id="PF12821">
    <property type="entry name" value="ThrE_2"/>
    <property type="match status" value="1"/>
</dbReference>
<comment type="subcellular location">
    <subcellularLocation>
        <location evidence="1">Cell membrane</location>
        <topology evidence="1">Multi-pass membrane protein</topology>
    </subcellularLocation>
</comment>
<evidence type="ECO:0000256" key="6">
    <source>
        <dbReference type="ARBA" id="ARBA00023136"/>
    </source>
</evidence>
<protein>
    <recommendedName>
        <fullName evidence="9">Threonine/Serine exporter ThrE domain-containing protein</fullName>
    </recommendedName>
</protein>
<evidence type="ECO:0000256" key="2">
    <source>
        <dbReference type="ARBA" id="ARBA00022475"/>
    </source>
</evidence>
<dbReference type="EMBL" id="VSSQ01001366">
    <property type="protein sequence ID" value="MPM07700.1"/>
    <property type="molecule type" value="Genomic_DNA"/>
</dbReference>
<evidence type="ECO:0000259" key="9">
    <source>
        <dbReference type="Pfam" id="PF12821"/>
    </source>
</evidence>
<organism evidence="10">
    <name type="scientific">bioreactor metagenome</name>
    <dbReference type="NCBI Taxonomy" id="1076179"/>
    <lineage>
        <taxon>unclassified sequences</taxon>
        <taxon>metagenomes</taxon>
        <taxon>ecological metagenomes</taxon>
    </lineage>
</organism>
<keyword evidence="2" id="KW-1003">Cell membrane</keyword>
<keyword evidence="6 8" id="KW-0472">Membrane</keyword>
<evidence type="ECO:0000256" key="8">
    <source>
        <dbReference type="SAM" id="Phobius"/>
    </source>
</evidence>
<feature type="domain" description="Threonine/Serine exporter ThrE" evidence="9">
    <location>
        <begin position="4"/>
        <end position="132"/>
    </location>
</feature>
<dbReference type="PANTHER" id="PTHR34390:SF1">
    <property type="entry name" value="SUCCINATE TRANSPORTER SUBUNIT YJJB-RELATED"/>
    <property type="match status" value="1"/>
</dbReference>
<keyword evidence="5 8" id="KW-1133">Transmembrane helix</keyword>
<dbReference type="GO" id="GO:0015744">
    <property type="term" value="P:succinate transport"/>
    <property type="evidence" value="ECO:0007669"/>
    <property type="project" value="TreeGrafter"/>
</dbReference>
<dbReference type="InterPro" id="IPR024528">
    <property type="entry name" value="ThrE_2"/>
</dbReference>